<dbReference type="InterPro" id="IPR058532">
    <property type="entry name" value="YjbR/MT2646/Rv2570-like"/>
</dbReference>
<dbReference type="Pfam" id="PF04237">
    <property type="entry name" value="YjbR"/>
    <property type="match status" value="1"/>
</dbReference>
<dbReference type="PANTHER" id="PTHR35145">
    <property type="entry name" value="CYTOPLASMIC PROTEIN-RELATED"/>
    <property type="match status" value="1"/>
</dbReference>
<dbReference type="EMBL" id="FQVY01000004">
    <property type="protein sequence ID" value="SHG46704.1"/>
    <property type="molecule type" value="Genomic_DNA"/>
</dbReference>
<dbReference type="Gene3D" id="3.90.1150.30">
    <property type="match status" value="1"/>
</dbReference>
<dbReference type="PANTHER" id="PTHR35145:SF1">
    <property type="entry name" value="CYTOPLASMIC PROTEIN"/>
    <property type="match status" value="1"/>
</dbReference>
<evidence type="ECO:0000313" key="1">
    <source>
        <dbReference type="EMBL" id="SHG46704.1"/>
    </source>
</evidence>
<dbReference type="InterPro" id="IPR007351">
    <property type="entry name" value="YjbR"/>
</dbReference>
<dbReference type="GO" id="GO:0003677">
    <property type="term" value="F:DNA binding"/>
    <property type="evidence" value="ECO:0007669"/>
    <property type="project" value="UniProtKB-KW"/>
</dbReference>
<evidence type="ECO:0000313" key="2">
    <source>
        <dbReference type="Proteomes" id="UP000184089"/>
    </source>
</evidence>
<accession>A0AAQ1RWV5</accession>
<name>A0AAQ1RWV5_9FIRM</name>
<gene>
    <name evidence="1" type="ORF">SAMN05444424_2479</name>
</gene>
<dbReference type="Proteomes" id="UP000184089">
    <property type="component" value="Unassembled WGS sequence"/>
</dbReference>
<dbReference type="RefSeq" id="WP_353590692.1">
    <property type="nucleotide sequence ID" value="NZ_FQVY01000004.1"/>
</dbReference>
<comment type="caution">
    <text evidence="1">The sequence shown here is derived from an EMBL/GenBank/DDBJ whole genome shotgun (WGS) entry which is preliminary data.</text>
</comment>
<reference evidence="2" key="1">
    <citation type="submission" date="2016-11" db="EMBL/GenBank/DDBJ databases">
        <authorList>
            <person name="Jaros S."/>
            <person name="Januszkiewicz K."/>
            <person name="Wedrychowicz H."/>
        </authorList>
    </citation>
    <scope>NUCLEOTIDE SEQUENCE [LARGE SCALE GENOMIC DNA]</scope>
    <source>
        <strain evidence="2">DSM 4029</strain>
    </source>
</reference>
<organism evidence="1 2">
    <name type="scientific">Bittarella massiliensis</name>
    <name type="common">ex Durand et al. 2017</name>
    <dbReference type="NCBI Taxonomy" id="1720313"/>
    <lineage>
        <taxon>Bacteria</taxon>
        <taxon>Bacillati</taxon>
        <taxon>Bacillota</taxon>
        <taxon>Clostridia</taxon>
        <taxon>Eubacteriales</taxon>
        <taxon>Oscillospiraceae</taxon>
        <taxon>Bittarella (ex Durand et al. 2017)</taxon>
    </lineage>
</organism>
<dbReference type="AlphaFoldDB" id="A0AAQ1RWV5"/>
<proteinExistence type="predicted"/>
<dbReference type="InterPro" id="IPR038056">
    <property type="entry name" value="YjbR-like_sf"/>
</dbReference>
<protein>
    <submittedName>
        <fullName evidence="1">Predicted DNA-binding protein, MmcQ/YjbR family</fullName>
    </submittedName>
</protein>
<sequence>MHPVDKTAILERARARYGTEPEALWTRFPNHLALRHRENRRWYALLMEVPARSLGLPGEGRVDILNVKCDPLLVGSLRQNPGILPAYHMNKDSWVSILLDGSVEGEAIFDLLEMSYRLTQGRR</sequence>
<keyword evidence="1" id="KW-0238">DNA-binding</keyword>
<dbReference type="SUPFAM" id="SSF142906">
    <property type="entry name" value="YjbR-like"/>
    <property type="match status" value="1"/>
</dbReference>